<feature type="transmembrane region" description="Helical" evidence="2">
    <location>
        <begin position="42"/>
        <end position="67"/>
    </location>
</feature>
<accession>A0A5K1UR91</accession>
<evidence type="ECO:0000256" key="3">
    <source>
        <dbReference type="SAM" id="SignalP"/>
    </source>
</evidence>
<evidence type="ECO:0000256" key="2">
    <source>
        <dbReference type="SAM" id="Phobius"/>
    </source>
</evidence>
<name>A0A5K1UR91_ENTHI</name>
<evidence type="ECO:0000313" key="4">
    <source>
        <dbReference type="EMBL" id="GAT95307.1"/>
    </source>
</evidence>
<feature type="compositionally biased region" description="Low complexity" evidence="1">
    <location>
        <begin position="111"/>
        <end position="135"/>
    </location>
</feature>
<feature type="signal peptide" evidence="3">
    <location>
        <begin position="1"/>
        <end position="18"/>
    </location>
</feature>
<sequence length="151" mass="16582">MNRVTTLLIVIIIDYVIGQTNSTSEYPIEVKTNSDKSEKKTIAIIVSSLFVSFLIVCAVILIIAVVIRKYLNVRSQKQNNEEEITNSLSTSSNPEKKGNESISNKPMAEVSIELETTHESTTSSFSSTSSVSSQTHPNGNSNEENKKGLQN</sequence>
<organism evidence="4 5">
    <name type="scientific">Entamoeba histolytica</name>
    <dbReference type="NCBI Taxonomy" id="5759"/>
    <lineage>
        <taxon>Eukaryota</taxon>
        <taxon>Amoebozoa</taxon>
        <taxon>Evosea</taxon>
        <taxon>Archamoebae</taxon>
        <taxon>Mastigamoebida</taxon>
        <taxon>Entamoebidae</taxon>
        <taxon>Entamoeba</taxon>
    </lineage>
</organism>
<keyword evidence="2" id="KW-0812">Transmembrane</keyword>
<dbReference type="Proteomes" id="UP000078387">
    <property type="component" value="Unassembled WGS sequence"/>
</dbReference>
<keyword evidence="3" id="KW-0732">Signal</keyword>
<evidence type="ECO:0000256" key="1">
    <source>
        <dbReference type="SAM" id="MobiDB-lite"/>
    </source>
</evidence>
<dbReference type="VEuPathDB" id="AmoebaDB:EHI_150460"/>
<comment type="caution">
    <text evidence="4">The sequence shown here is derived from an EMBL/GenBank/DDBJ whole genome shotgun (WGS) entry which is preliminary data.</text>
</comment>
<dbReference type="AlphaFoldDB" id="A0A5K1UR91"/>
<proteinExistence type="predicted"/>
<feature type="region of interest" description="Disordered" evidence="1">
    <location>
        <begin position="77"/>
        <end position="151"/>
    </location>
</feature>
<gene>
    <name evidence="4" type="ORF">CL6EHI_150460</name>
</gene>
<feature type="chain" id="PRO_5023894487" evidence="3">
    <location>
        <begin position="19"/>
        <end position="151"/>
    </location>
</feature>
<protein>
    <submittedName>
        <fullName evidence="4">Uncharacterized protein</fullName>
    </submittedName>
</protein>
<reference evidence="4 5" key="1">
    <citation type="submission" date="2016-05" db="EMBL/GenBank/DDBJ databases">
        <title>First whole genome sequencing of Entamoeba histolytica HM1:IMSS-clone-6.</title>
        <authorList>
            <person name="Mukherjee Avik.K."/>
            <person name="Izumyama S."/>
            <person name="Nakada-Tsukui K."/>
            <person name="Nozaki T."/>
        </authorList>
    </citation>
    <scope>NUCLEOTIDE SEQUENCE [LARGE SCALE GENOMIC DNA]</scope>
    <source>
        <strain evidence="4 5">HM1:IMSS clone 6</strain>
    </source>
</reference>
<dbReference type="VEuPathDB" id="AmoebaDB:EHI7A_161700"/>
<evidence type="ECO:0000313" key="5">
    <source>
        <dbReference type="Proteomes" id="UP000078387"/>
    </source>
</evidence>
<keyword evidence="2" id="KW-0472">Membrane</keyword>
<dbReference type="VEuPathDB" id="AmoebaDB:KM1_251300"/>
<dbReference type="EMBL" id="BDEQ01000001">
    <property type="protein sequence ID" value="GAT95307.1"/>
    <property type="molecule type" value="Genomic_DNA"/>
</dbReference>
<keyword evidence="2" id="KW-1133">Transmembrane helix</keyword>